<reference evidence="5 6" key="1">
    <citation type="journal article" date="2019" name="Int. J. Syst. Evol. Microbiol.">
        <title>The Global Catalogue of Microorganisms (GCM) 10K type strain sequencing project: providing services to taxonomists for standard genome sequencing and annotation.</title>
        <authorList>
            <consortium name="The Broad Institute Genomics Platform"/>
            <consortium name="The Broad Institute Genome Sequencing Center for Infectious Disease"/>
            <person name="Wu L."/>
            <person name="Ma J."/>
        </authorList>
    </citation>
    <scope>NUCLEOTIDE SEQUENCE [LARGE SCALE GENOMIC DNA]</scope>
    <source>
        <strain evidence="5 6">JCM 16327</strain>
    </source>
</reference>
<evidence type="ECO:0000313" key="5">
    <source>
        <dbReference type="EMBL" id="GAA0643865.1"/>
    </source>
</evidence>
<organism evidence="5 6">
    <name type="scientific">Salarchaeum japonicum</name>
    <dbReference type="NCBI Taxonomy" id="555573"/>
    <lineage>
        <taxon>Archaea</taxon>
        <taxon>Methanobacteriati</taxon>
        <taxon>Methanobacteriota</taxon>
        <taxon>Stenosarchaea group</taxon>
        <taxon>Halobacteria</taxon>
        <taxon>Halobacteriales</taxon>
        <taxon>Halobacteriaceae</taxon>
    </lineage>
</organism>
<protein>
    <submittedName>
        <fullName evidence="5">Helix-turn-helix domain-containing protein</fullName>
    </submittedName>
</protein>
<dbReference type="EMBL" id="BAAADU010000002">
    <property type="protein sequence ID" value="GAA0643865.1"/>
    <property type="molecule type" value="Genomic_DNA"/>
</dbReference>
<accession>A0AAV3SXR2</accession>
<dbReference type="GeneID" id="68572678"/>
<dbReference type="Gene3D" id="1.10.10.10">
    <property type="entry name" value="Winged helix-like DNA-binding domain superfamily/Winged helix DNA-binding domain"/>
    <property type="match status" value="1"/>
</dbReference>
<dbReference type="Proteomes" id="UP001500194">
    <property type="component" value="Unassembled WGS sequence"/>
</dbReference>
<evidence type="ECO:0000256" key="2">
    <source>
        <dbReference type="ARBA" id="ARBA00023163"/>
    </source>
</evidence>
<dbReference type="Pfam" id="PF04967">
    <property type="entry name" value="HTH_10"/>
    <property type="match status" value="1"/>
</dbReference>
<sequence>MTRATLAITLPDEMWLAPVTRENPDATFRVLSALPAEDGAGVGLVEARGIPSDEMAAVVASSDALRDGDVLPAEDGVLVQFETRTPTLLSATRSAKLPLDFPFEVSDGVARWTLTATHERLSRLGDELDARGVDYRLERVDADATGERDPLTDRQRDVLEAAAAAGYYDEPRACSLTDVAEDVGLAKSTVSGILHRAERALVHAHLDS</sequence>
<comment type="caution">
    <text evidence="5">The sequence shown here is derived from an EMBL/GenBank/DDBJ whole genome shotgun (WGS) entry which is preliminary data.</text>
</comment>
<dbReference type="PANTHER" id="PTHR34236">
    <property type="entry name" value="DIMETHYL SULFOXIDE REDUCTASE TRANSCRIPTIONAL ACTIVATOR"/>
    <property type="match status" value="1"/>
</dbReference>
<feature type="domain" description="HVO-0513-like N-terminal" evidence="4">
    <location>
        <begin position="35"/>
        <end position="140"/>
    </location>
</feature>
<dbReference type="PANTHER" id="PTHR34236:SF1">
    <property type="entry name" value="DIMETHYL SULFOXIDE REDUCTASE TRANSCRIPTIONAL ACTIVATOR"/>
    <property type="match status" value="1"/>
</dbReference>
<dbReference type="InterPro" id="IPR036388">
    <property type="entry name" value="WH-like_DNA-bd_sf"/>
</dbReference>
<dbReference type="RefSeq" id="WP_227262066.1">
    <property type="nucleotide sequence ID" value="NZ_BAAADU010000002.1"/>
</dbReference>
<dbReference type="InterPro" id="IPR056493">
    <property type="entry name" value="HVO_0513_N"/>
</dbReference>
<dbReference type="AlphaFoldDB" id="A0AAV3SXR2"/>
<name>A0AAV3SXR2_9EURY</name>
<proteinExistence type="predicted"/>
<evidence type="ECO:0000259" key="3">
    <source>
        <dbReference type="Pfam" id="PF04967"/>
    </source>
</evidence>
<evidence type="ECO:0000313" key="6">
    <source>
        <dbReference type="Proteomes" id="UP001500194"/>
    </source>
</evidence>
<evidence type="ECO:0000259" key="4">
    <source>
        <dbReference type="Pfam" id="PF24278"/>
    </source>
</evidence>
<keyword evidence="2" id="KW-0804">Transcription</keyword>
<evidence type="ECO:0000256" key="1">
    <source>
        <dbReference type="ARBA" id="ARBA00023015"/>
    </source>
</evidence>
<keyword evidence="6" id="KW-1185">Reference proteome</keyword>
<dbReference type="InterPro" id="IPR007050">
    <property type="entry name" value="HTH_bacterioopsin"/>
</dbReference>
<feature type="domain" description="HTH bat-type" evidence="3">
    <location>
        <begin position="151"/>
        <end position="202"/>
    </location>
</feature>
<dbReference type="Pfam" id="PF24278">
    <property type="entry name" value="HVO_0513_N"/>
    <property type="match status" value="1"/>
</dbReference>
<gene>
    <name evidence="5" type="ORF">GCM10009019_02120</name>
</gene>
<keyword evidence="1" id="KW-0805">Transcription regulation</keyword>